<evidence type="ECO:0000256" key="12">
    <source>
        <dbReference type="ARBA" id="ARBA00023033"/>
    </source>
</evidence>
<dbReference type="InterPro" id="IPR050476">
    <property type="entry name" value="Insect_CytP450_Detox"/>
</dbReference>
<evidence type="ECO:0000256" key="11">
    <source>
        <dbReference type="ARBA" id="ARBA00023004"/>
    </source>
</evidence>
<dbReference type="SUPFAM" id="SSF48264">
    <property type="entry name" value="Cytochrome P450"/>
    <property type="match status" value="1"/>
</dbReference>
<dbReference type="HOGENOM" id="CLU_001570_5_7_1"/>
<dbReference type="InterPro" id="IPR002401">
    <property type="entry name" value="Cyt_P450_E_grp-I"/>
</dbReference>
<keyword evidence="6" id="KW-0349">Heme</keyword>
<reference evidence="14" key="2">
    <citation type="submission" date="2015-06" db="UniProtKB">
        <authorList>
            <consortium name="EnsemblMetazoa"/>
        </authorList>
    </citation>
    <scope>IDENTIFICATION</scope>
</reference>
<evidence type="ECO:0000256" key="3">
    <source>
        <dbReference type="ARBA" id="ARBA00004174"/>
    </source>
</evidence>
<dbReference type="GO" id="GO:0004497">
    <property type="term" value="F:monooxygenase activity"/>
    <property type="evidence" value="ECO:0007669"/>
    <property type="project" value="UniProtKB-KW"/>
</dbReference>
<comment type="cofactor">
    <cofactor evidence="1">
        <name>heme</name>
        <dbReference type="ChEBI" id="CHEBI:30413"/>
    </cofactor>
</comment>
<keyword evidence="13" id="KW-0472">Membrane</keyword>
<comment type="function">
    <text evidence="2">May be involved in the metabolism of insect hormones and in the breakdown of synthetic insecticides.</text>
</comment>
<dbReference type="GO" id="GO:0005789">
    <property type="term" value="C:endoplasmic reticulum membrane"/>
    <property type="evidence" value="ECO:0007669"/>
    <property type="project" value="UniProtKB-SubCell"/>
</dbReference>
<evidence type="ECO:0000256" key="10">
    <source>
        <dbReference type="ARBA" id="ARBA00023002"/>
    </source>
</evidence>
<dbReference type="Gene3D" id="1.10.630.10">
    <property type="entry name" value="Cytochrome P450"/>
    <property type="match status" value="1"/>
</dbReference>
<evidence type="ECO:0000256" key="8">
    <source>
        <dbReference type="ARBA" id="ARBA00022824"/>
    </source>
</evidence>
<evidence type="ECO:0000256" key="5">
    <source>
        <dbReference type="ARBA" id="ARBA00010617"/>
    </source>
</evidence>
<dbReference type="GO" id="GO:0020037">
    <property type="term" value="F:heme binding"/>
    <property type="evidence" value="ECO:0007669"/>
    <property type="project" value="InterPro"/>
</dbReference>
<dbReference type="PANTHER" id="PTHR24292:SF54">
    <property type="entry name" value="CYP9F3-RELATED"/>
    <property type="match status" value="1"/>
</dbReference>
<keyword evidence="9" id="KW-0492">Microsome</keyword>
<evidence type="ECO:0000256" key="1">
    <source>
        <dbReference type="ARBA" id="ARBA00001971"/>
    </source>
</evidence>
<evidence type="ECO:0000256" key="6">
    <source>
        <dbReference type="ARBA" id="ARBA00022617"/>
    </source>
</evidence>
<keyword evidence="12" id="KW-0503">Monooxygenase</keyword>
<dbReference type="GO" id="GO:0016705">
    <property type="term" value="F:oxidoreductase activity, acting on paired donors, with incorporation or reduction of molecular oxygen"/>
    <property type="evidence" value="ECO:0007669"/>
    <property type="project" value="InterPro"/>
</dbReference>
<organism evidence="14 15">
    <name type="scientific">Megaselia scalaris</name>
    <name type="common">Humpbacked fly</name>
    <name type="synonym">Phora scalaris</name>
    <dbReference type="NCBI Taxonomy" id="36166"/>
    <lineage>
        <taxon>Eukaryota</taxon>
        <taxon>Metazoa</taxon>
        <taxon>Ecdysozoa</taxon>
        <taxon>Arthropoda</taxon>
        <taxon>Hexapoda</taxon>
        <taxon>Insecta</taxon>
        <taxon>Pterygota</taxon>
        <taxon>Neoptera</taxon>
        <taxon>Endopterygota</taxon>
        <taxon>Diptera</taxon>
        <taxon>Brachycera</taxon>
        <taxon>Muscomorpha</taxon>
        <taxon>Platypezoidea</taxon>
        <taxon>Phoridae</taxon>
        <taxon>Megaseliini</taxon>
        <taxon>Megaselia</taxon>
    </lineage>
</organism>
<protein>
    <recommendedName>
        <fullName evidence="16">Cytochrome P450</fullName>
    </recommendedName>
</protein>
<dbReference type="Pfam" id="PF00067">
    <property type="entry name" value="p450"/>
    <property type="match status" value="1"/>
</dbReference>
<dbReference type="STRING" id="36166.T1GRR7"/>
<comment type="similarity">
    <text evidence="5">Belongs to the cytochrome P450 family.</text>
</comment>
<evidence type="ECO:0000256" key="4">
    <source>
        <dbReference type="ARBA" id="ARBA00004406"/>
    </source>
</evidence>
<dbReference type="InterPro" id="IPR001128">
    <property type="entry name" value="Cyt_P450"/>
</dbReference>
<keyword evidence="11" id="KW-0408">Iron</keyword>
<dbReference type="EnsemblMetazoa" id="MESCA006357-RA">
    <property type="protein sequence ID" value="MESCA006357-PA"/>
    <property type="gene ID" value="MESCA006357"/>
</dbReference>
<dbReference type="InterPro" id="IPR036396">
    <property type="entry name" value="Cyt_P450_sf"/>
</dbReference>
<sequence length="130" mass="14925">MKYIDAVIFEGMRKWPSVGLLDRICTKDIILNDPVSNKDVSFKVGDNVQLNVIGIQRDPKYFENPMKFDPERFYDANRQNIDPNTILSFGFGPRILERHEKSVVPLLKLDESSPKLEPKGGFVVKLCKLE</sequence>
<keyword evidence="15" id="KW-1185">Reference proteome</keyword>
<dbReference type="PRINTS" id="PR00463">
    <property type="entry name" value="EP450I"/>
</dbReference>
<evidence type="ECO:0000256" key="9">
    <source>
        <dbReference type="ARBA" id="ARBA00022848"/>
    </source>
</evidence>
<keyword evidence="10" id="KW-0560">Oxidoreductase</keyword>
<evidence type="ECO:0000256" key="13">
    <source>
        <dbReference type="ARBA" id="ARBA00023136"/>
    </source>
</evidence>
<keyword evidence="7" id="KW-0479">Metal-binding</keyword>
<keyword evidence="8" id="KW-0256">Endoplasmic reticulum</keyword>
<reference evidence="15" key="1">
    <citation type="submission" date="2013-02" db="EMBL/GenBank/DDBJ databases">
        <authorList>
            <person name="Hughes D."/>
        </authorList>
    </citation>
    <scope>NUCLEOTIDE SEQUENCE</scope>
    <source>
        <strain>Durham</strain>
        <strain evidence="15">NC isolate 2 -- Noor lab</strain>
    </source>
</reference>
<dbReference type="Proteomes" id="UP000015102">
    <property type="component" value="Unassembled WGS sequence"/>
</dbReference>
<evidence type="ECO:0000313" key="14">
    <source>
        <dbReference type="EnsemblMetazoa" id="MESCA006357-PA"/>
    </source>
</evidence>
<dbReference type="AlphaFoldDB" id="T1GRR7"/>
<evidence type="ECO:0008006" key="16">
    <source>
        <dbReference type="Google" id="ProtNLM"/>
    </source>
</evidence>
<evidence type="ECO:0000256" key="7">
    <source>
        <dbReference type="ARBA" id="ARBA00022723"/>
    </source>
</evidence>
<comment type="subcellular location">
    <subcellularLocation>
        <location evidence="4">Endoplasmic reticulum membrane</location>
        <topology evidence="4">Peripheral membrane protein</topology>
    </subcellularLocation>
    <subcellularLocation>
        <location evidence="3">Microsome membrane</location>
        <topology evidence="3">Peripheral membrane protein</topology>
    </subcellularLocation>
</comment>
<dbReference type="GO" id="GO:0005506">
    <property type="term" value="F:iron ion binding"/>
    <property type="evidence" value="ECO:0007669"/>
    <property type="project" value="InterPro"/>
</dbReference>
<name>T1GRR7_MEGSC</name>
<dbReference type="PANTHER" id="PTHR24292">
    <property type="entry name" value="CYTOCHROME P450"/>
    <property type="match status" value="1"/>
</dbReference>
<evidence type="ECO:0000313" key="15">
    <source>
        <dbReference type="Proteomes" id="UP000015102"/>
    </source>
</evidence>
<proteinExistence type="inferred from homology"/>
<dbReference type="EMBL" id="CAQQ02394084">
    <property type="status" value="NOT_ANNOTATED_CDS"/>
    <property type="molecule type" value="Genomic_DNA"/>
</dbReference>
<evidence type="ECO:0000256" key="2">
    <source>
        <dbReference type="ARBA" id="ARBA00003690"/>
    </source>
</evidence>
<accession>T1GRR7</accession>